<evidence type="ECO:0000256" key="6">
    <source>
        <dbReference type="ARBA" id="ARBA00023157"/>
    </source>
</evidence>
<dbReference type="Pfam" id="PF00089">
    <property type="entry name" value="Trypsin"/>
    <property type="match status" value="1"/>
</dbReference>
<dbReference type="SUPFAM" id="SSF52025">
    <property type="entry name" value="PA domain"/>
    <property type="match status" value="1"/>
</dbReference>
<dbReference type="OrthoDB" id="9813836at2"/>
<dbReference type="STRING" id="1513271.XM47_17370"/>
<dbReference type="AlphaFoldDB" id="A0A0J8GT16"/>
<evidence type="ECO:0000256" key="2">
    <source>
        <dbReference type="ARBA" id="ARBA00022525"/>
    </source>
</evidence>
<sequence>MKTRTLLLLLSSLSFSCLGFAAKTLTTNELAPTLRIVGGEQADSADWPWVAALVYTQEEIATSLTVGGSNISHRLFNNSPSGDVSGILVDCQAGLTQCQNAENKVCLIERGENFFFQKVQNCEDGGGVGAIIYNNIEGEFSGTLGEDSGNQIPALAISQNQGLFLLTKLGQTTRVFVANSPSIVSQNSICGGSYLGNRWVLTAAHCVDQLNKPKVNVGEFNLNDGAENAISIETIYSHPNYNNESFENDLALLKLSSLPATNQKITVAELDLTDALAAINSPATVIGWGSTLGYDAGEDVLSIPSRQLNQVELELFNTQECREIQREALNRDNPDLDYSQSSLGLTENMICAGIVQGGKGACQGDSGGPLIINTNQGYQQVGIVSHGRGCAAEGYLGVYTKASAYKNWIETLSSGIEVQPYIKLGATGQNSPYQISIQLSNNSNQATSLSFSLSDDSVFSYNSDTCQSLQSNQTCRLTLNYLSQFVTEQTVQVRIASSNSQILTSDIELSAQTIAPANQLFLADQPSELVNWFSGGDATWLYNTELEQLESGEIDNLSKSILMAEIEGEGNLSFEWSVSSEENLEEPDEPFDRVEFYLNGELQAFLSGDISFSNYLISLPAGINRVSWVYQKDPFEKALEDKAYLKSIRFIPKPVTTTPDNSAPSSESENEKSSGSLAIFNYWLLLLVIVKCLVANPRSKR</sequence>
<dbReference type="InterPro" id="IPR050127">
    <property type="entry name" value="Serine_Proteases_S1"/>
</dbReference>
<keyword evidence="2" id="KW-0964">Secreted</keyword>
<dbReference type="Proteomes" id="UP000037600">
    <property type="component" value="Unassembled WGS sequence"/>
</dbReference>
<keyword evidence="6" id="KW-1015">Disulfide bond</keyword>
<dbReference type="PRINTS" id="PR00722">
    <property type="entry name" value="CHYMOTRYPSIN"/>
</dbReference>
<evidence type="ECO:0000313" key="12">
    <source>
        <dbReference type="Proteomes" id="UP000037600"/>
    </source>
</evidence>
<evidence type="ECO:0000313" key="11">
    <source>
        <dbReference type="EMBL" id="KMT63848.1"/>
    </source>
</evidence>
<dbReference type="InterPro" id="IPR009003">
    <property type="entry name" value="Peptidase_S1_PA"/>
</dbReference>
<dbReference type="PROSITE" id="PS50240">
    <property type="entry name" value="TRYPSIN_DOM"/>
    <property type="match status" value="1"/>
</dbReference>
<dbReference type="InterPro" id="IPR001314">
    <property type="entry name" value="Peptidase_S1A"/>
</dbReference>
<keyword evidence="3 8" id="KW-0645">Protease</keyword>
<accession>A0A0J8GT16</accession>
<evidence type="ECO:0000256" key="7">
    <source>
        <dbReference type="ARBA" id="ARBA00023180"/>
    </source>
</evidence>
<dbReference type="PROSITE" id="PS00135">
    <property type="entry name" value="TRYPSIN_SER"/>
    <property type="match status" value="1"/>
</dbReference>
<dbReference type="Gene3D" id="2.60.40.10">
    <property type="entry name" value="Immunoglobulins"/>
    <property type="match status" value="1"/>
</dbReference>
<keyword evidence="4 9" id="KW-0732">Signal</keyword>
<dbReference type="SMART" id="SM00020">
    <property type="entry name" value="Tryp_SPc"/>
    <property type="match status" value="1"/>
</dbReference>
<dbReference type="InterPro" id="IPR046450">
    <property type="entry name" value="PA_dom_sf"/>
</dbReference>
<dbReference type="InterPro" id="IPR018114">
    <property type="entry name" value="TRYPSIN_HIS"/>
</dbReference>
<dbReference type="Gene3D" id="2.40.10.10">
    <property type="entry name" value="Trypsin-like serine proteases"/>
    <property type="match status" value="1"/>
</dbReference>
<dbReference type="GO" id="GO:0004252">
    <property type="term" value="F:serine-type endopeptidase activity"/>
    <property type="evidence" value="ECO:0007669"/>
    <property type="project" value="InterPro"/>
</dbReference>
<feature type="domain" description="Peptidase S1" evidence="10">
    <location>
        <begin position="36"/>
        <end position="414"/>
    </location>
</feature>
<keyword evidence="5 8" id="KW-0378">Hydrolase</keyword>
<reference evidence="11 12" key="1">
    <citation type="submission" date="2015-04" db="EMBL/GenBank/DDBJ databases">
        <title>Draft Genome Sequence of the Novel Agar-Digesting Marine Bacterium Q1.</title>
        <authorList>
            <person name="Li Y."/>
            <person name="Li D."/>
            <person name="Chen G."/>
            <person name="Du Z."/>
        </authorList>
    </citation>
    <scope>NUCLEOTIDE SEQUENCE [LARGE SCALE GENOMIC DNA]</scope>
    <source>
        <strain evidence="11 12">Q1</strain>
    </source>
</reference>
<evidence type="ECO:0000256" key="1">
    <source>
        <dbReference type="ARBA" id="ARBA00004613"/>
    </source>
</evidence>
<gene>
    <name evidence="11" type="ORF">XM47_17370</name>
</gene>
<dbReference type="PROSITE" id="PS00134">
    <property type="entry name" value="TRYPSIN_HIS"/>
    <property type="match status" value="1"/>
</dbReference>
<name>A0A0J8GT16_9ALTE</name>
<evidence type="ECO:0000256" key="8">
    <source>
        <dbReference type="RuleBase" id="RU363034"/>
    </source>
</evidence>
<evidence type="ECO:0000256" key="5">
    <source>
        <dbReference type="ARBA" id="ARBA00022801"/>
    </source>
</evidence>
<dbReference type="FunFam" id="2.40.10.10:FF:000054">
    <property type="entry name" value="Complement C1r subcomponent"/>
    <property type="match status" value="1"/>
</dbReference>
<dbReference type="InterPro" id="IPR003137">
    <property type="entry name" value="PA_domain"/>
</dbReference>
<dbReference type="PROSITE" id="PS51257">
    <property type="entry name" value="PROKAR_LIPOPROTEIN"/>
    <property type="match status" value="1"/>
</dbReference>
<evidence type="ECO:0000256" key="3">
    <source>
        <dbReference type="ARBA" id="ARBA00022670"/>
    </source>
</evidence>
<dbReference type="FunFam" id="2.40.10.10:FF:000068">
    <property type="entry name" value="transmembrane protease serine 2"/>
    <property type="match status" value="1"/>
</dbReference>
<keyword evidence="8" id="KW-0720">Serine protease</keyword>
<proteinExistence type="predicted"/>
<keyword evidence="12" id="KW-1185">Reference proteome</keyword>
<dbReference type="RefSeq" id="WP_048695393.1">
    <property type="nucleotide sequence ID" value="NZ_KQ130509.1"/>
</dbReference>
<dbReference type="InterPro" id="IPR043504">
    <property type="entry name" value="Peptidase_S1_PA_chymotrypsin"/>
</dbReference>
<evidence type="ECO:0000256" key="9">
    <source>
        <dbReference type="SAM" id="SignalP"/>
    </source>
</evidence>
<evidence type="ECO:0000256" key="4">
    <source>
        <dbReference type="ARBA" id="ARBA00022729"/>
    </source>
</evidence>
<dbReference type="SUPFAM" id="SSF50494">
    <property type="entry name" value="Trypsin-like serine proteases"/>
    <property type="match status" value="2"/>
</dbReference>
<feature type="chain" id="PRO_5005298717" description="Peptidase S1 domain-containing protein" evidence="9">
    <location>
        <begin position="22"/>
        <end position="701"/>
    </location>
</feature>
<dbReference type="InterPro" id="IPR013783">
    <property type="entry name" value="Ig-like_fold"/>
</dbReference>
<dbReference type="GO" id="GO:0006508">
    <property type="term" value="P:proteolysis"/>
    <property type="evidence" value="ECO:0007669"/>
    <property type="project" value="UniProtKB-KW"/>
</dbReference>
<organism evidence="11 12">
    <name type="scientific">Catenovulum maritimum</name>
    <dbReference type="NCBI Taxonomy" id="1513271"/>
    <lineage>
        <taxon>Bacteria</taxon>
        <taxon>Pseudomonadati</taxon>
        <taxon>Pseudomonadota</taxon>
        <taxon>Gammaproteobacteria</taxon>
        <taxon>Alteromonadales</taxon>
        <taxon>Alteromonadaceae</taxon>
        <taxon>Catenovulum</taxon>
    </lineage>
</organism>
<keyword evidence="7" id="KW-0325">Glycoprotein</keyword>
<feature type="signal peptide" evidence="9">
    <location>
        <begin position="1"/>
        <end position="21"/>
    </location>
</feature>
<dbReference type="GO" id="GO:0005615">
    <property type="term" value="C:extracellular space"/>
    <property type="evidence" value="ECO:0007669"/>
    <property type="project" value="TreeGrafter"/>
</dbReference>
<dbReference type="Gene3D" id="3.50.30.30">
    <property type="match status" value="1"/>
</dbReference>
<dbReference type="PANTHER" id="PTHR24264:SF65">
    <property type="entry name" value="SRCR DOMAIN-CONTAINING PROTEIN"/>
    <property type="match status" value="1"/>
</dbReference>
<comment type="caution">
    <text evidence="11">The sequence shown here is derived from an EMBL/GenBank/DDBJ whole genome shotgun (WGS) entry which is preliminary data.</text>
</comment>
<dbReference type="EMBL" id="LAZL01000039">
    <property type="protein sequence ID" value="KMT63848.1"/>
    <property type="molecule type" value="Genomic_DNA"/>
</dbReference>
<evidence type="ECO:0000259" key="10">
    <source>
        <dbReference type="PROSITE" id="PS50240"/>
    </source>
</evidence>
<comment type="subcellular location">
    <subcellularLocation>
        <location evidence="1">Secreted</location>
    </subcellularLocation>
</comment>
<dbReference type="PANTHER" id="PTHR24264">
    <property type="entry name" value="TRYPSIN-RELATED"/>
    <property type="match status" value="1"/>
</dbReference>
<dbReference type="CDD" id="cd00190">
    <property type="entry name" value="Tryp_SPc"/>
    <property type="match status" value="1"/>
</dbReference>
<dbReference type="InterPro" id="IPR033116">
    <property type="entry name" value="TRYPSIN_SER"/>
</dbReference>
<dbReference type="InterPro" id="IPR001254">
    <property type="entry name" value="Trypsin_dom"/>
</dbReference>
<dbReference type="Pfam" id="PF02225">
    <property type="entry name" value="PA"/>
    <property type="match status" value="1"/>
</dbReference>
<protein>
    <recommendedName>
        <fullName evidence="10">Peptidase S1 domain-containing protein</fullName>
    </recommendedName>
</protein>